<evidence type="ECO:0000259" key="6">
    <source>
        <dbReference type="PROSITE" id="PS51462"/>
    </source>
</evidence>
<evidence type="ECO:0000256" key="5">
    <source>
        <dbReference type="RuleBase" id="RU003476"/>
    </source>
</evidence>
<dbReference type="Pfam" id="PF00293">
    <property type="entry name" value="NUDIX"/>
    <property type="match status" value="1"/>
</dbReference>
<dbReference type="InterPro" id="IPR000086">
    <property type="entry name" value="NUDIX_hydrolase_dom"/>
</dbReference>
<protein>
    <recommendedName>
        <fullName evidence="6">Nudix hydrolase domain-containing protein</fullName>
    </recommendedName>
</protein>
<evidence type="ECO:0000256" key="4">
    <source>
        <dbReference type="ARBA" id="ARBA00022842"/>
    </source>
</evidence>
<organism evidence="7 8">
    <name type="scientific">Dactylosporangium matsuzakiense</name>
    <dbReference type="NCBI Taxonomy" id="53360"/>
    <lineage>
        <taxon>Bacteria</taxon>
        <taxon>Bacillati</taxon>
        <taxon>Actinomycetota</taxon>
        <taxon>Actinomycetes</taxon>
        <taxon>Micromonosporales</taxon>
        <taxon>Micromonosporaceae</taxon>
        <taxon>Dactylosporangium</taxon>
    </lineage>
</organism>
<evidence type="ECO:0000256" key="2">
    <source>
        <dbReference type="ARBA" id="ARBA00005582"/>
    </source>
</evidence>
<feature type="domain" description="Nudix hydrolase" evidence="6">
    <location>
        <begin position="8"/>
        <end position="150"/>
    </location>
</feature>
<evidence type="ECO:0000313" key="7">
    <source>
        <dbReference type="EMBL" id="GLL02042.1"/>
    </source>
</evidence>
<dbReference type="InterPro" id="IPR020084">
    <property type="entry name" value="NUDIX_hydrolase_CS"/>
</dbReference>
<keyword evidence="4" id="KW-0460">Magnesium</keyword>
<accession>A0A9W6KH91</accession>
<dbReference type="Proteomes" id="UP001143480">
    <property type="component" value="Unassembled WGS sequence"/>
</dbReference>
<dbReference type="EMBL" id="BSFP01000020">
    <property type="protein sequence ID" value="GLL02042.1"/>
    <property type="molecule type" value="Genomic_DNA"/>
</dbReference>
<gene>
    <name evidence="7" type="ORF">GCM10017581_037840</name>
</gene>
<dbReference type="GO" id="GO:0016787">
    <property type="term" value="F:hydrolase activity"/>
    <property type="evidence" value="ECO:0007669"/>
    <property type="project" value="UniProtKB-KW"/>
</dbReference>
<evidence type="ECO:0000256" key="1">
    <source>
        <dbReference type="ARBA" id="ARBA00001946"/>
    </source>
</evidence>
<evidence type="ECO:0000256" key="3">
    <source>
        <dbReference type="ARBA" id="ARBA00022801"/>
    </source>
</evidence>
<dbReference type="PROSITE" id="PS51462">
    <property type="entry name" value="NUDIX"/>
    <property type="match status" value="1"/>
</dbReference>
<dbReference type="RefSeq" id="WP_261963228.1">
    <property type="nucleotide sequence ID" value="NZ_BAAAXA010000003.1"/>
</dbReference>
<dbReference type="PANTHER" id="PTHR43046:SF12">
    <property type="entry name" value="GDP-MANNOSE MANNOSYL HYDROLASE"/>
    <property type="match status" value="1"/>
</dbReference>
<comment type="similarity">
    <text evidence="2 5">Belongs to the Nudix hydrolase family.</text>
</comment>
<dbReference type="PRINTS" id="PR00502">
    <property type="entry name" value="NUDIXFAMILY"/>
</dbReference>
<sequence>MTEAAADIDRRAARVLLLDASGRVLLLRGCDPARPEHRYWFTVGGGLEPGESLADAAVREVFEETGLRISPGDLAGPVRTDEVNFPFDGRWYSQEQSFFVVRTDAFQPDLSHLDEYEIESVDATRWWSPDDLDATEERFYPADLAALLREVG</sequence>
<reference evidence="7" key="2">
    <citation type="submission" date="2023-01" db="EMBL/GenBank/DDBJ databases">
        <authorList>
            <person name="Sun Q."/>
            <person name="Evtushenko L."/>
        </authorList>
    </citation>
    <scope>NUCLEOTIDE SEQUENCE</scope>
    <source>
        <strain evidence="7">VKM Ac-1321</strain>
    </source>
</reference>
<comment type="cofactor">
    <cofactor evidence="1">
        <name>Mg(2+)</name>
        <dbReference type="ChEBI" id="CHEBI:18420"/>
    </cofactor>
</comment>
<dbReference type="InterPro" id="IPR020476">
    <property type="entry name" value="Nudix_hydrolase"/>
</dbReference>
<dbReference type="InterPro" id="IPR015797">
    <property type="entry name" value="NUDIX_hydrolase-like_dom_sf"/>
</dbReference>
<comment type="caution">
    <text evidence="7">The sequence shown here is derived from an EMBL/GenBank/DDBJ whole genome shotgun (WGS) entry which is preliminary data.</text>
</comment>
<dbReference type="Gene3D" id="3.90.79.10">
    <property type="entry name" value="Nucleoside Triphosphate Pyrophosphohydrolase"/>
    <property type="match status" value="1"/>
</dbReference>
<dbReference type="CDD" id="cd04685">
    <property type="entry name" value="NUDIX_Hydrolase"/>
    <property type="match status" value="1"/>
</dbReference>
<dbReference type="AlphaFoldDB" id="A0A9W6KH91"/>
<dbReference type="PROSITE" id="PS00893">
    <property type="entry name" value="NUDIX_BOX"/>
    <property type="match status" value="1"/>
</dbReference>
<evidence type="ECO:0000313" key="8">
    <source>
        <dbReference type="Proteomes" id="UP001143480"/>
    </source>
</evidence>
<name>A0A9W6KH91_9ACTN</name>
<proteinExistence type="inferred from homology"/>
<dbReference type="SUPFAM" id="SSF55811">
    <property type="entry name" value="Nudix"/>
    <property type="match status" value="1"/>
</dbReference>
<reference evidence="7" key="1">
    <citation type="journal article" date="2014" name="Int. J. Syst. Evol. Microbiol.">
        <title>Complete genome sequence of Corynebacterium casei LMG S-19264T (=DSM 44701T), isolated from a smear-ripened cheese.</title>
        <authorList>
            <consortium name="US DOE Joint Genome Institute (JGI-PGF)"/>
            <person name="Walter F."/>
            <person name="Albersmeier A."/>
            <person name="Kalinowski J."/>
            <person name="Ruckert C."/>
        </authorList>
    </citation>
    <scope>NUCLEOTIDE SEQUENCE</scope>
    <source>
        <strain evidence="7">VKM Ac-1321</strain>
    </source>
</reference>
<keyword evidence="3 5" id="KW-0378">Hydrolase</keyword>
<dbReference type="PANTHER" id="PTHR43046">
    <property type="entry name" value="GDP-MANNOSE MANNOSYL HYDROLASE"/>
    <property type="match status" value="1"/>
</dbReference>
<keyword evidence="8" id="KW-1185">Reference proteome</keyword>